<comment type="subcellular location">
    <subcellularLocation>
        <location evidence="1">Cytoplasm</location>
    </subcellularLocation>
</comment>
<feature type="DNA-binding region" description="OmpR/PhoB-type" evidence="11">
    <location>
        <begin position="178"/>
        <end position="277"/>
    </location>
</feature>
<organism evidence="14 15">
    <name type="scientific">Acuticoccus sediminis</name>
    <dbReference type="NCBI Taxonomy" id="2184697"/>
    <lineage>
        <taxon>Bacteria</taxon>
        <taxon>Pseudomonadati</taxon>
        <taxon>Pseudomonadota</taxon>
        <taxon>Alphaproteobacteria</taxon>
        <taxon>Hyphomicrobiales</taxon>
        <taxon>Amorphaceae</taxon>
        <taxon>Acuticoccus</taxon>
    </lineage>
</organism>
<dbReference type="GO" id="GO:0000976">
    <property type="term" value="F:transcription cis-regulatory region binding"/>
    <property type="evidence" value="ECO:0007669"/>
    <property type="project" value="TreeGrafter"/>
</dbReference>
<dbReference type="InterPro" id="IPR039420">
    <property type="entry name" value="WalR-like"/>
</dbReference>
<evidence type="ECO:0000256" key="6">
    <source>
        <dbReference type="ARBA" id="ARBA00023015"/>
    </source>
</evidence>
<evidence type="ECO:0000259" key="12">
    <source>
        <dbReference type="PROSITE" id="PS50110"/>
    </source>
</evidence>
<evidence type="ECO:0000256" key="9">
    <source>
        <dbReference type="ARBA" id="ARBA00023163"/>
    </source>
</evidence>
<dbReference type="SUPFAM" id="SSF52172">
    <property type="entry name" value="CheY-like"/>
    <property type="match status" value="1"/>
</dbReference>
<evidence type="ECO:0000256" key="2">
    <source>
        <dbReference type="ARBA" id="ARBA00022490"/>
    </source>
</evidence>
<feature type="modified residue" description="4-aspartylphosphate" evidence="10">
    <location>
        <position position="100"/>
    </location>
</feature>
<name>A0A8B2NDE7_9HYPH</name>
<dbReference type="SMART" id="SM00862">
    <property type="entry name" value="Trans_reg_C"/>
    <property type="match status" value="1"/>
</dbReference>
<dbReference type="InterPro" id="IPR001867">
    <property type="entry name" value="OmpR/PhoB-type_DNA-bd"/>
</dbReference>
<keyword evidence="6" id="KW-0805">Transcription regulation</keyword>
<keyword evidence="3" id="KW-0678">Repressor</keyword>
<keyword evidence="5" id="KW-0902">Two-component regulatory system</keyword>
<evidence type="ECO:0000256" key="1">
    <source>
        <dbReference type="ARBA" id="ARBA00004496"/>
    </source>
</evidence>
<dbReference type="Gene3D" id="6.10.250.690">
    <property type="match status" value="1"/>
</dbReference>
<keyword evidence="7 11" id="KW-0238">DNA-binding</keyword>
<dbReference type="Proteomes" id="UP000249590">
    <property type="component" value="Unassembled WGS sequence"/>
</dbReference>
<evidence type="ECO:0000259" key="13">
    <source>
        <dbReference type="PROSITE" id="PS51755"/>
    </source>
</evidence>
<keyword evidence="8" id="KW-0010">Activator</keyword>
<sequence>MPFMGVIDGLNTASAVRIAPGGRAVYSFDTPSADKLTRQDKSSTHGKSQSSVLVLEDDPSIREIIATLLEDEGFAVSCAGHLAEAYTLIERQSFTVALVDLRLSDGDGLDFVRMLADKPSTAVVVVSGRGTSMDRVVGIELGADDYIVKPFEAREFVARVKRHARRVSSAVSVVTEAPTTYQVAGWTVDIAGRSVTRASDKKSPYLSEPEFRTLQVLLERRGQVLSRDDIYNFVVGAGHRDPLDRRIDVHVSSIRRKLRSDNEPIIRTVHRVGYVID</sequence>
<evidence type="ECO:0000256" key="3">
    <source>
        <dbReference type="ARBA" id="ARBA00022491"/>
    </source>
</evidence>
<dbReference type="InterPro" id="IPR016032">
    <property type="entry name" value="Sig_transdc_resp-reg_C-effctor"/>
</dbReference>
<evidence type="ECO:0000256" key="4">
    <source>
        <dbReference type="ARBA" id="ARBA00022553"/>
    </source>
</evidence>
<evidence type="ECO:0000313" key="15">
    <source>
        <dbReference type="Proteomes" id="UP000249590"/>
    </source>
</evidence>
<dbReference type="Pfam" id="PF00486">
    <property type="entry name" value="Trans_reg_C"/>
    <property type="match status" value="1"/>
</dbReference>
<dbReference type="GO" id="GO:0032993">
    <property type="term" value="C:protein-DNA complex"/>
    <property type="evidence" value="ECO:0007669"/>
    <property type="project" value="TreeGrafter"/>
</dbReference>
<accession>A0A8B2NDE7</accession>
<keyword evidence="4 10" id="KW-0597">Phosphoprotein</keyword>
<dbReference type="PANTHER" id="PTHR48111">
    <property type="entry name" value="REGULATOR OF RPOS"/>
    <property type="match status" value="1"/>
</dbReference>
<dbReference type="GO" id="GO:0000156">
    <property type="term" value="F:phosphorelay response regulator activity"/>
    <property type="evidence" value="ECO:0007669"/>
    <property type="project" value="TreeGrafter"/>
</dbReference>
<protein>
    <submittedName>
        <fullName evidence="14">DNA-binding response regulator</fullName>
    </submittedName>
</protein>
<keyword evidence="9" id="KW-0804">Transcription</keyword>
<evidence type="ECO:0000256" key="11">
    <source>
        <dbReference type="PROSITE-ProRule" id="PRU01091"/>
    </source>
</evidence>
<evidence type="ECO:0000256" key="7">
    <source>
        <dbReference type="ARBA" id="ARBA00023125"/>
    </source>
</evidence>
<keyword evidence="15" id="KW-1185">Reference proteome</keyword>
<gene>
    <name evidence="14" type="ORF">DLJ53_31810</name>
</gene>
<reference evidence="14 15" key="1">
    <citation type="submission" date="2018-05" db="EMBL/GenBank/DDBJ databases">
        <title>Acuticoccus sediminis sp. nov., isolated from deep-sea sediment of Indian Ocean.</title>
        <authorList>
            <person name="Liu X."/>
            <person name="Lai Q."/>
            <person name="Du Y."/>
            <person name="Sun F."/>
            <person name="Zhang X."/>
            <person name="Wang S."/>
            <person name="Shao Z."/>
        </authorList>
    </citation>
    <scope>NUCLEOTIDE SEQUENCE [LARGE SCALE GENOMIC DNA]</scope>
    <source>
        <strain evidence="14 15">PTG4-2</strain>
    </source>
</reference>
<dbReference type="AlphaFoldDB" id="A0A8B2NDE7"/>
<dbReference type="InterPro" id="IPR001789">
    <property type="entry name" value="Sig_transdc_resp-reg_receiver"/>
</dbReference>
<evidence type="ECO:0000313" key="14">
    <source>
        <dbReference type="EMBL" id="RAH96505.1"/>
    </source>
</evidence>
<keyword evidence="2" id="KW-0963">Cytoplasm</keyword>
<dbReference type="InterPro" id="IPR036388">
    <property type="entry name" value="WH-like_DNA-bd_sf"/>
</dbReference>
<comment type="caution">
    <text evidence="14">The sequence shown here is derived from an EMBL/GenBank/DDBJ whole genome shotgun (WGS) entry which is preliminary data.</text>
</comment>
<dbReference type="GO" id="GO:0005829">
    <property type="term" value="C:cytosol"/>
    <property type="evidence" value="ECO:0007669"/>
    <property type="project" value="TreeGrafter"/>
</dbReference>
<dbReference type="EMBL" id="QHHQ01000012">
    <property type="protein sequence ID" value="RAH96505.1"/>
    <property type="molecule type" value="Genomic_DNA"/>
</dbReference>
<proteinExistence type="predicted"/>
<feature type="domain" description="OmpR/PhoB-type" evidence="13">
    <location>
        <begin position="178"/>
        <end position="277"/>
    </location>
</feature>
<dbReference type="Gene3D" id="3.40.50.2300">
    <property type="match status" value="1"/>
</dbReference>
<dbReference type="GO" id="GO:0006355">
    <property type="term" value="P:regulation of DNA-templated transcription"/>
    <property type="evidence" value="ECO:0007669"/>
    <property type="project" value="InterPro"/>
</dbReference>
<dbReference type="CDD" id="cd00383">
    <property type="entry name" value="trans_reg_C"/>
    <property type="match status" value="1"/>
</dbReference>
<dbReference type="SMART" id="SM00448">
    <property type="entry name" value="REC"/>
    <property type="match status" value="1"/>
</dbReference>
<dbReference type="PROSITE" id="PS51755">
    <property type="entry name" value="OMPR_PHOB"/>
    <property type="match status" value="1"/>
</dbReference>
<dbReference type="Pfam" id="PF00072">
    <property type="entry name" value="Response_reg"/>
    <property type="match status" value="1"/>
</dbReference>
<evidence type="ECO:0000256" key="8">
    <source>
        <dbReference type="ARBA" id="ARBA00023159"/>
    </source>
</evidence>
<evidence type="ECO:0000256" key="10">
    <source>
        <dbReference type="PROSITE-ProRule" id="PRU00169"/>
    </source>
</evidence>
<feature type="domain" description="Response regulatory" evidence="12">
    <location>
        <begin position="51"/>
        <end position="164"/>
    </location>
</feature>
<dbReference type="Gene3D" id="1.10.10.10">
    <property type="entry name" value="Winged helix-like DNA-binding domain superfamily/Winged helix DNA-binding domain"/>
    <property type="match status" value="1"/>
</dbReference>
<dbReference type="InterPro" id="IPR011006">
    <property type="entry name" value="CheY-like_superfamily"/>
</dbReference>
<dbReference type="PANTHER" id="PTHR48111:SF55">
    <property type="entry name" value="AEROBIC RESPIRATION CONTROL PROTEIN ARCA"/>
    <property type="match status" value="1"/>
</dbReference>
<dbReference type="SUPFAM" id="SSF46894">
    <property type="entry name" value="C-terminal effector domain of the bipartite response regulators"/>
    <property type="match status" value="1"/>
</dbReference>
<evidence type="ECO:0000256" key="5">
    <source>
        <dbReference type="ARBA" id="ARBA00023012"/>
    </source>
</evidence>
<dbReference type="PROSITE" id="PS50110">
    <property type="entry name" value="RESPONSE_REGULATORY"/>
    <property type="match status" value="1"/>
</dbReference>